<sequence>ITYITASDAKIWKEKYHHDADHQLPVINRLSPKVFPRFYRSPCPDRKEMTEMEQQGSFDNDLLSGSSDGCSSLAKRQSDGTPIDAKSIEKFAHNFVEIILKDIWQELLASEHLTKLSDFDESKKKWQPSLSELIEATPSTSVASREVPKQLISSIGRIDVLENLHRNENQVLIGSKISNINETEFENGKKYSLASEKEKDSEMVGRKRSSNEGSQKKPPEESSEIDNLPSQREMKRNSLIETELITPSMLSDSLSSPLSSETYLVILIPIFF</sequence>
<name>A0A0R3RMB3_9BILA</name>
<dbReference type="STRING" id="1147741.A0A0R3RMB3"/>
<proteinExistence type="predicted"/>
<feature type="compositionally biased region" description="Basic and acidic residues" evidence="1">
    <location>
        <begin position="195"/>
        <end position="205"/>
    </location>
</feature>
<organism evidence="2 3">
    <name type="scientific">Elaeophora elaphi</name>
    <dbReference type="NCBI Taxonomy" id="1147741"/>
    <lineage>
        <taxon>Eukaryota</taxon>
        <taxon>Metazoa</taxon>
        <taxon>Ecdysozoa</taxon>
        <taxon>Nematoda</taxon>
        <taxon>Chromadorea</taxon>
        <taxon>Rhabditida</taxon>
        <taxon>Spirurina</taxon>
        <taxon>Spiruromorpha</taxon>
        <taxon>Filarioidea</taxon>
        <taxon>Onchocercidae</taxon>
        <taxon>Elaeophora</taxon>
    </lineage>
</organism>
<dbReference type="AlphaFoldDB" id="A0A0R3RMB3"/>
<feature type="region of interest" description="Disordered" evidence="1">
    <location>
        <begin position="191"/>
        <end position="233"/>
    </location>
</feature>
<dbReference type="WBParaSite" id="EEL_0000262301-mRNA-1">
    <property type="protein sequence ID" value="EEL_0000262301-mRNA-1"/>
    <property type="gene ID" value="EEL_0000262301"/>
</dbReference>
<keyword evidence="2" id="KW-1185">Reference proteome</keyword>
<evidence type="ECO:0000256" key="1">
    <source>
        <dbReference type="SAM" id="MobiDB-lite"/>
    </source>
</evidence>
<accession>A0A0R3RMB3</accession>
<protein>
    <submittedName>
        <fullName evidence="3">Uncharacterized protein</fullName>
    </submittedName>
</protein>
<evidence type="ECO:0000313" key="3">
    <source>
        <dbReference type="WBParaSite" id="EEL_0000262301-mRNA-1"/>
    </source>
</evidence>
<dbReference type="Proteomes" id="UP000050640">
    <property type="component" value="Unplaced"/>
</dbReference>
<reference evidence="3" key="1">
    <citation type="submission" date="2017-02" db="UniProtKB">
        <authorList>
            <consortium name="WormBaseParasite"/>
        </authorList>
    </citation>
    <scope>IDENTIFICATION</scope>
</reference>
<evidence type="ECO:0000313" key="2">
    <source>
        <dbReference type="Proteomes" id="UP000050640"/>
    </source>
</evidence>